<dbReference type="OrthoDB" id="8117502at2"/>
<protein>
    <submittedName>
        <fullName evidence="2">Uncharacterized protein</fullName>
    </submittedName>
</protein>
<feature type="chain" id="PRO_5012425373" evidence="1">
    <location>
        <begin position="24"/>
        <end position="101"/>
    </location>
</feature>
<reference evidence="3" key="1">
    <citation type="submission" date="2017-08" db="EMBL/GenBank/DDBJ databases">
        <authorList>
            <person name="Varghese N."/>
            <person name="Submissions S."/>
        </authorList>
    </citation>
    <scope>NUCLEOTIDE SEQUENCE [LARGE SCALE GENOMIC DNA]</scope>
    <source>
        <strain evidence="3">KCTC 23107</strain>
    </source>
</reference>
<accession>A0A286IG68</accession>
<organism evidence="2 3">
    <name type="scientific">Hoeflea halophila</name>
    <dbReference type="NCBI Taxonomy" id="714899"/>
    <lineage>
        <taxon>Bacteria</taxon>
        <taxon>Pseudomonadati</taxon>
        <taxon>Pseudomonadota</taxon>
        <taxon>Alphaproteobacteria</taxon>
        <taxon>Hyphomicrobiales</taxon>
        <taxon>Rhizobiaceae</taxon>
        <taxon>Hoeflea</taxon>
    </lineage>
</organism>
<proteinExistence type="predicted"/>
<name>A0A286IG68_9HYPH</name>
<evidence type="ECO:0000313" key="3">
    <source>
        <dbReference type="Proteomes" id="UP000219465"/>
    </source>
</evidence>
<dbReference type="Proteomes" id="UP000219465">
    <property type="component" value="Unassembled WGS sequence"/>
</dbReference>
<evidence type="ECO:0000256" key="1">
    <source>
        <dbReference type="SAM" id="SignalP"/>
    </source>
</evidence>
<keyword evidence="3" id="KW-1185">Reference proteome</keyword>
<sequence length="101" mass="10433">MKKIVLISASILALGAASIAADADGVHLLNGATEPVLMSYAAPVSSANAESHTLDPLVAKPGIDRNVRLVSSGIESANSCDKAHWPYYPAECLQSIETSGL</sequence>
<gene>
    <name evidence="2" type="ORF">SAMN05877838_3235</name>
</gene>
<dbReference type="AlphaFoldDB" id="A0A286IG68"/>
<keyword evidence="1" id="KW-0732">Signal</keyword>
<dbReference type="RefSeq" id="WP_097108807.1">
    <property type="nucleotide sequence ID" value="NZ_OCPC01000005.1"/>
</dbReference>
<feature type="signal peptide" evidence="1">
    <location>
        <begin position="1"/>
        <end position="23"/>
    </location>
</feature>
<evidence type="ECO:0000313" key="2">
    <source>
        <dbReference type="EMBL" id="SOE18314.1"/>
    </source>
</evidence>
<dbReference type="EMBL" id="OCPC01000005">
    <property type="protein sequence ID" value="SOE18314.1"/>
    <property type="molecule type" value="Genomic_DNA"/>
</dbReference>